<dbReference type="CDD" id="cd01392">
    <property type="entry name" value="HTH_LacI"/>
    <property type="match status" value="1"/>
</dbReference>
<dbReference type="SMART" id="SM00354">
    <property type="entry name" value="HTH_LACI"/>
    <property type="match status" value="1"/>
</dbReference>
<dbReference type="Proteomes" id="UP000275356">
    <property type="component" value="Unassembled WGS sequence"/>
</dbReference>
<keyword evidence="2" id="KW-0238">DNA-binding</keyword>
<dbReference type="Gene3D" id="3.40.50.2300">
    <property type="match status" value="2"/>
</dbReference>
<organism evidence="6 7">
    <name type="scientific">Salana multivorans</name>
    <dbReference type="NCBI Taxonomy" id="120377"/>
    <lineage>
        <taxon>Bacteria</taxon>
        <taxon>Bacillati</taxon>
        <taxon>Actinomycetota</taxon>
        <taxon>Actinomycetes</taxon>
        <taxon>Micrococcales</taxon>
        <taxon>Beutenbergiaceae</taxon>
        <taxon>Salana</taxon>
    </lineage>
</organism>
<gene>
    <name evidence="6" type="ORF">EDD28_1608</name>
</gene>
<feature type="region of interest" description="Disordered" evidence="4">
    <location>
        <begin position="315"/>
        <end position="349"/>
    </location>
</feature>
<evidence type="ECO:0000313" key="7">
    <source>
        <dbReference type="Proteomes" id="UP000275356"/>
    </source>
</evidence>
<proteinExistence type="predicted"/>
<dbReference type="AlphaFoldDB" id="A0A3N2DB29"/>
<reference evidence="6 7" key="1">
    <citation type="submission" date="2018-11" db="EMBL/GenBank/DDBJ databases">
        <title>Sequencing the genomes of 1000 actinobacteria strains.</title>
        <authorList>
            <person name="Klenk H.-P."/>
        </authorList>
    </citation>
    <scope>NUCLEOTIDE SEQUENCE [LARGE SCALE GENOMIC DNA]</scope>
    <source>
        <strain evidence="6 7">DSM 13521</strain>
    </source>
</reference>
<sequence length="349" mass="36351">MTVDRAGRASRATITTVARHVGVSVATVSRVMNGHPTVAPELIERVRAAAAELGYTASPTARSLVLGRTHTVAVVVPDLGNPFFQGILRGVARAADVEGYHVLVADTAEDVAAEPDKALRARGRCDAVVLVSPRLADDRLRDLLPDLGPAVVVNRRAPDGIVPSLHPDYRAGMAVLADHLADLGHRRLLYLAGPAGTFSDRERRAGLADVARARGLDLTVLPGGVTQDDGARAATAVLATDATAVLAFNDLVAMGLLARLREHGVVVPREVSVVGFDGIDLGAAAAPPLTTVRVPAEEIGAAAWRRLARLIDGDDAGDDPAAAQSFRPELVVRSSSAPPPTSPTDKEAS</sequence>
<dbReference type="OrthoDB" id="3258243at2"/>
<dbReference type="EMBL" id="RKHQ01000001">
    <property type="protein sequence ID" value="ROR97015.1"/>
    <property type="molecule type" value="Genomic_DNA"/>
</dbReference>
<dbReference type="Gene3D" id="1.10.260.40">
    <property type="entry name" value="lambda repressor-like DNA-binding domains"/>
    <property type="match status" value="1"/>
</dbReference>
<feature type="domain" description="HTH lacI-type" evidence="5">
    <location>
        <begin position="12"/>
        <end position="66"/>
    </location>
</feature>
<evidence type="ECO:0000313" key="6">
    <source>
        <dbReference type="EMBL" id="ROR97015.1"/>
    </source>
</evidence>
<comment type="caution">
    <text evidence="6">The sequence shown here is derived from an EMBL/GenBank/DDBJ whole genome shotgun (WGS) entry which is preliminary data.</text>
</comment>
<protein>
    <submittedName>
        <fullName evidence="6">LacI family transcriptional regulator</fullName>
    </submittedName>
</protein>
<keyword evidence="1" id="KW-0805">Transcription regulation</keyword>
<dbReference type="Pfam" id="PF13377">
    <property type="entry name" value="Peripla_BP_3"/>
    <property type="match status" value="1"/>
</dbReference>
<dbReference type="InterPro" id="IPR000843">
    <property type="entry name" value="HTH_LacI"/>
</dbReference>
<evidence type="ECO:0000256" key="3">
    <source>
        <dbReference type="ARBA" id="ARBA00023163"/>
    </source>
</evidence>
<dbReference type="Pfam" id="PF00356">
    <property type="entry name" value="LacI"/>
    <property type="match status" value="1"/>
</dbReference>
<dbReference type="InterPro" id="IPR046335">
    <property type="entry name" value="LacI/GalR-like_sensor"/>
</dbReference>
<dbReference type="SUPFAM" id="SSF53822">
    <property type="entry name" value="Periplasmic binding protein-like I"/>
    <property type="match status" value="1"/>
</dbReference>
<accession>A0A3N2DB29</accession>
<evidence type="ECO:0000256" key="4">
    <source>
        <dbReference type="SAM" id="MobiDB-lite"/>
    </source>
</evidence>
<dbReference type="PROSITE" id="PS50932">
    <property type="entry name" value="HTH_LACI_2"/>
    <property type="match status" value="1"/>
</dbReference>
<evidence type="ECO:0000259" key="5">
    <source>
        <dbReference type="PROSITE" id="PS50932"/>
    </source>
</evidence>
<evidence type="ECO:0000256" key="2">
    <source>
        <dbReference type="ARBA" id="ARBA00023125"/>
    </source>
</evidence>
<keyword evidence="7" id="KW-1185">Reference proteome</keyword>
<dbReference type="PANTHER" id="PTHR30146">
    <property type="entry name" value="LACI-RELATED TRANSCRIPTIONAL REPRESSOR"/>
    <property type="match status" value="1"/>
</dbReference>
<dbReference type="SUPFAM" id="SSF47413">
    <property type="entry name" value="lambda repressor-like DNA-binding domains"/>
    <property type="match status" value="1"/>
</dbReference>
<dbReference type="PANTHER" id="PTHR30146:SF138">
    <property type="entry name" value="TRANSCRIPTIONAL REGULATORY PROTEIN"/>
    <property type="match status" value="1"/>
</dbReference>
<keyword evidence="3" id="KW-0804">Transcription</keyword>
<dbReference type="InterPro" id="IPR010982">
    <property type="entry name" value="Lambda_DNA-bd_dom_sf"/>
</dbReference>
<dbReference type="GO" id="GO:0003700">
    <property type="term" value="F:DNA-binding transcription factor activity"/>
    <property type="evidence" value="ECO:0007669"/>
    <property type="project" value="TreeGrafter"/>
</dbReference>
<dbReference type="RefSeq" id="WP_123739117.1">
    <property type="nucleotide sequence ID" value="NZ_RKHQ01000001.1"/>
</dbReference>
<dbReference type="GO" id="GO:0000976">
    <property type="term" value="F:transcription cis-regulatory region binding"/>
    <property type="evidence" value="ECO:0007669"/>
    <property type="project" value="TreeGrafter"/>
</dbReference>
<evidence type="ECO:0000256" key="1">
    <source>
        <dbReference type="ARBA" id="ARBA00023015"/>
    </source>
</evidence>
<dbReference type="CDD" id="cd06267">
    <property type="entry name" value="PBP1_LacI_sugar_binding-like"/>
    <property type="match status" value="1"/>
</dbReference>
<name>A0A3N2DB29_9MICO</name>
<dbReference type="InterPro" id="IPR028082">
    <property type="entry name" value="Peripla_BP_I"/>
</dbReference>